<dbReference type="Proteomes" id="UP001066276">
    <property type="component" value="Chromosome 6"/>
</dbReference>
<comment type="caution">
    <text evidence="12">The sequence shown here is derived from an EMBL/GenBank/DDBJ whole genome shotgun (WGS) entry which is preliminary data.</text>
</comment>
<protein>
    <recommendedName>
        <fullName evidence="11">TGFBR3/Endoglin-like N-terminal domain-containing protein</fullName>
    </recommendedName>
</protein>
<evidence type="ECO:0000256" key="1">
    <source>
        <dbReference type="ARBA" id="ARBA00004251"/>
    </source>
</evidence>
<keyword evidence="13" id="KW-1185">Reference proteome</keyword>
<name>A0AAV7Q6G3_PLEWA</name>
<feature type="region of interest" description="Disordered" evidence="9">
    <location>
        <begin position="605"/>
        <end position="636"/>
    </location>
</feature>
<evidence type="ECO:0000256" key="9">
    <source>
        <dbReference type="SAM" id="MobiDB-lite"/>
    </source>
</evidence>
<evidence type="ECO:0000259" key="11">
    <source>
        <dbReference type="Pfam" id="PF26060"/>
    </source>
</evidence>
<accession>A0AAV7Q6G3</accession>
<dbReference type="GO" id="GO:0001570">
    <property type="term" value="P:vasculogenesis"/>
    <property type="evidence" value="ECO:0007669"/>
    <property type="project" value="TreeGrafter"/>
</dbReference>
<dbReference type="PANTHER" id="PTHR14002:SF1">
    <property type="entry name" value="ENDOGLIN"/>
    <property type="match status" value="1"/>
</dbReference>
<keyword evidence="2" id="KW-1003">Cell membrane</keyword>
<feature type="compositionally biased region" description="Polar residues" evidence="9">
    <location>
        <begin position="613"/>
        <end position="636"/>
    </location>
</feature>
<comment type="subcellular location">
    <subcellularLocation>
        <location evidence="1">Cell membrane</location>
        <topology evidence="1">Single-pass type I membrane protein</topology>
    </subcellularLocation>
</comment>
<evidence type="ECO:0000256" key="5">
    <source>
        <dbReference type="ARBA" id="ARBA00022989"/>
    </source>
</evidence>
<evidence type="ECO:0000256" key="2">
    <source>
        <dbReference type="ARBA" id="ARBA00022475"/>
    </source>
</evidence>
<keyword evidence="5 10" id="KW-1133">Transmembrane helix</keyword>
<keyword evidence="8" id="KW-0325">Glycoprotein</keyword>
<dbReference type="Pfam" id="PF26060">
    <property type="entry name" value="TGFBR3_N"/>
    <property type="match status" value="1"/>
</dbReference>
<evidence type="ECO:0000313" key="12">
    <source>
        <dbReference type="EMBL" id="KAJ1133625.1"/>
    </source>
</evidence>
<dbReference type="EMBL" id="JANPWB010000010">
    <property type="protein sequence ID" value="KAJ1133625.1"/>
    <property type="molecule type" value="Genomic_DNA"/>
</dbReference>
<organism evidence="12 13">
    <name type="scientific">Pleurodeles waltl</name>
    <name type="common">Iberian ribbed newt</name>
    <dbReference type="NCBI Taxonomy" id="8319"/>
    <lineage>
        <taxon>Eukaryota</taxon>
        <taxon>Metazoa</taxon>
        <taxon>Chordata</taxon>
        <taxon>Craniata</taxon>
        <taxon>Vertebrata</taxon>
        <taxon>Euteleostomi</taxon>
        <taxon>Amphibia</taxon>
        <taxon>Batrachia</taxon>
        <taxon>Caudata</taxon>
        <taxon>Salamandroidea</taxon>
        <taxon>Salamandridae</taxon>
        <taxon>Pleurodelinae</taxon>
        <taxon>Pleurodeles</taxon>
    </lineage>
</organism>
<dbReference type="AlphaFoldDB" id="A0AAV7Q6G3"/>
<gene>
    <name evidence="12" type="ORF">NDU88_000104</name>
</gene>
<feature type="domain" description="TGFBR3/Endoglin-like N-terminal" evidence="11">
    <location>
        <begin position="13"/>
        <end position="163"/>
    </location>
</feature>
<evidence type="ECO:0000256" key="10">
    <source>
        <dbReference type="SAM" id="Phobius"/>
    </source>
</evidence>
<keyword evidence="4" id="KW-0732">Signal</keyword>
<reference evidence="12" key="1">
    <citation type="journal article" date="2022" name="bioRxiv">
        <title>Sequencing and chromosome-scale assembly of the giantPleurodeles waltlgenome.</title>
        <authorList>
            <person name="Brown T."/>
            <person name="Elewa A."/>
            <person name="Iarovenko S."/>
            <person name="Subramanian E."/>
            <person name="Araus A.J."/>
            <person name="Petzold A."/>
            <person name="Susuki M."/>
            <person name="Suzuki K.-i.T."/>
            <person name="Hayashi T."/>
            <person name="Toyoda A."/>
            <person name="Oliveira C."/>
            <person name="Osipova E."/>
            <person name="Leigh N.D."/>
            <person name="Simon A."/>
            <person name="Yun M.H."/>
        </authorList>
    </citation>
    <scope>NUCLEOTIDE SEQUENCE</scope>
    <source>
        <strain evidence="12">20211129_DDA</strain>
        <tissue evidence="12">Liver</tissue>
    </source>
</reference>
<evidence type="ECO:0000313" key="13">
    <source>
        <dbReference type="Proteomes" id="UP001066276"/>
    </source>
</evidence>
<keyword evidence="6 10" id="KW-0472">Membrane</keyword>
<sequence>MTRPPHMDLSYTQSKAPRGCVGGGGAREVHVLNVDQSEEKTSALTVNLLKGARPSEKPIIIINAEGFITFSPFPQDLEPEIYLQQNSFAMTENLELLKVESAALASDSQELLLWAQATFGSVTSFAELHSPSAIRLTVGADGLSTRTCALTQGVSLRGVLEWDSNAAEVIGCQIPGEEGRKEAYAVVIGDPEEESSGQTDIELLTDPKCVLQEDQVLLILQSKSPRRWSINSRHPLRVMTQPPAVSWVTSPETISQDEGQVLSSPEQVILWAQEKGFQGVWYTQMPPVRRITVRLQSCQSQVPPTVEDVGTTRPPTEDQPSTLNEEIRQILHLVKPWRCTPGYLSVSLTKAYLQAAGGVQVQALTLLDSSCRAEQNDTHIFLSTRTDRCLTTAGPGNELRNQLLLTVNTLAEPVVVPFVCVSPSVELQVYGTPDFTSPSESLEAGVKTYVQVSVSGAADYALLRLQECSLTPGSEKSRTLIARDVPKMPTVQILEPVELDSAHKLFRFTFVYRPTSGPPACTGVLTCVLCLEPDHATNCSDNKLMKASLDLSITGQSPTTLGQDQGLGTGSVLGITFGAFLIGALLTAALWFIYSHTRSSTRKQPVAIKAGASESSSANQSIGSTQSTPCSTSSMA</sequence>
<evidence type="ECO:0000256" key="3">
    <source>
        <dbReference type="ARBA" id="ARBA00022692"/>
    </source>
</evidence>
<keyword evidence="3 10" id="KW-0812">Transmembrane</keyword>
<dbReference type="PANTHER" id="PTHR14002">
    <property type="entry name" value="ENDOGLIN/TGF-BETA RECEPTOR TYPE III"/>
    <property type="match status" value="1"/>
</dbReference>
<evidence type="ECO:0000256" key="7">
    <source>
        <dbReference type="ARBA" id="ARBA00023157"/>
    </source>
</evidence>
<evidence type="ECO:0000256" key="8">
    <source>
        <dbReference type="ARBA" id="ARBA00023180"/>
    </source>
</evidence>
<keyword evidence="7" id="KW-1015">Disulfide bond</keyword>
<dbReference type="Gene3D" id="2.60.40.3210">
    <property type="entry name" value="Zona pellucida, ZP-N domain"/>
    <property type="match status" value="1"/>
</dbReference>
<evidence type="ECO:0000256" key="6">
    <source>
        <dbReference type="ARBA" id="ARBA00023136"/>
    </source>
</evidence>
<evidence type="ECO:0000256" key="4">
    <source>
        <dbReference type="ARBA" id="ARBA00022729"/>
    </source>
</evidence>
<feature type="transmembrane region" description="Helical" evidence="10">
    <location>
        <begin position="572"/>
        <end position="594"/>
    </location>
</feature>
<proteinExistence type="predicted"/>
<dbReference type="InterPro" id="IPR058899">
    <property type="entry name" value="TGFBR3/Endoglin-like_N"/>
</dbReference>